<dbReference type="GO" id="GO:0004519">
    <property type="term" value="F:endonuclease activity"/>
    <property type="evidence" value="ECO:0007669"/>
    <property type="project" value="InterPro"/>
</dbReference>
<accession>A0A9R1CW34</accession>
<dbReference type="InterPro" id="IPR044930">
    <property type="entry name" value="Homing_endonuclease_His-Me"/>
</dbReference>
<organism evidence="1 2">
    <name type="scientific">Natronomonas aquatica</name>
    <dbReference type="NCBI Taxonomy" id="2841590"/>
    <lineage>
        <taxon>Archaea</taxon>
        <taxon>Methanobacteriati</taxon>
        <taxon>Methanobacteriota</taxon>
        <taxon>Stenosarchaea group</taxon>
        <taxon>Halobacteria</taxon>
        <taxon>Halobacteriales</taxon>
        <taxon>Natronomonadaceae</taxon>
        <taxon>Natronomonas</taxon>
    </lineage>
</organism>
<dbReference type="Gene3D" id="3.90.75.10">
    <property type="entry name" value="Homing Intron 3 (I-ppo) Encoded Endonuclease, Chain A"/>
    <property type="match status" value="1"/>
</dbReference>
<evidence type="ECO:0008006" key="3">
    <source>
        <dbReference type="Google" id="ProtNLM"/>
    </source>
</evidence>
<name>A0A9R1CW34_9EURY</name>
<evidence type="ECO:0000313" key="2">
    <source>
        <dbReference type="Proteomes" id="UP001139494"/>
    </source>
</evidence>
<sequence>MRHTCDNESCCNPNHLLTGTYTENNYDAVIRGGIDHDFEPHQIRRIRQLNDRGTSCGEIASEYSTSAGHIRMICERKRYAWVD</sequence>
<dbReference type="EMBL" id="JAHLKM010000056">
    <property type="protein sequence ID" value="MCQ4335012.1"/>
    <property type="molecule type" value="Genomic_DNA"/>
</dbReference>
<comment type="caution">
    <text evidence="1">The sequence shown here is derived from an EMBL/GenBank/DDBJ whole genome shotgun (WGS) entry which is preliminary data.</text>
</comment>
<dbReference type="InterPro" id="IPR044925">
    <property type="entry name" value="His-Me_finger_sf"/>
</dbReference>
<gene>
    <name evidence="1" type="ORF">KM295_16295</name>
</gene>
<keyword evidence="2" id="KW-1185">Reference proteome</keyword>
<evidence type="ECO:0000313" key="1">
    <source>
        <dbReference type="EMBL" id="MCQ4335012.1"/>
    </source>
</evidence>
<dbReference type="AlphaFoldDB" id="A0A9R1CW34"/>
<proteinExistence type="predicted"/>
<reference evidence="1" key="1">
    <citation type="journal article" date="2023" name="Front. Microbiol.">
        <title>Genomic-based phylogenetic and metabolic analyses of the genus Natronomonas, and description of Natronomonas aquatica sp. nov.</title>
        <authorList>
            <person name="Garcia-Roldan A."/>
            <person name="Duran-Viseras A."/>
            <person name="de la Haba R.R."/>
            <person name="Corral P."/>
            <person name="Sanchez-Porro C."/>
            <person name="Ventosa A."/>
        </authorList>
    </citation>
    <scope>NUCLEOTIDE SEQUENCE</scope>
    <source>
        <strain evidence="1">F2-12</strain>
    </source>
</reference>
<protein>
    <recommendedName>
        <fullName evidence="3">HNH nuclease domain-containing protein</fullName>
    </recommendedName>
</protein>
<dbReference type="SUPFAM" id="SSF54060">
    <property type="entry name" value="His-Me finger endonucleases"/>
    <property type="match status" value="1"/>
</dbReference>
<dbReference type="Proteomes" id="UP001139494">
    <property type="component" value="Unassembled WGS sequence"/>
</dbReference>